<dbReference type="PANTHER" id="PTHR45913:SF5">
    <property type="entry name" value="GENERAL TRANSCRIPTION FACTOR II-I REPEAT DOMAIN-CONTAINING PROTEIN 2A-LIKE PROTEIN"/>
    <property type="match status" value="1"/>
</dbReference>
<evidence type="ECO:0000313" key="2">
    <source>
        <dbReference type="EMBL" id="KAK3600630.1"/>
    </source>
</evidence>
<accession>A0AAE0W564</accession>
<dbReference type="EMBL" id="JAEAOA010001886">
    <property type="protein sequence ID" value="KAK3600630.1"/>
    <property type="molecule type" value="Genomic_DNA"/>
</dbReference>
<dbReference type="Proteomes" id="UP001195483">
    <property type="component" value="Unassembled WGS sequence"/>
</dbReference>
<name>A0AAE0W564_9BIVA</name>
<dbReference type="InterPro" id="IPR008906">
    <property type="entry name" value="HATC_C_dom"/>
</dbReference>
<protein>
    <recommendedName>
        <fullName evidence="1">HAT C-terminal dimerisation domain-containing protein</fullName>
    </recommendedName>
</protein>
<keyword evidence="3" id="KW-1185">Reference proteome</keyword>
<reference evidence="2" key="3">
    <citation type="submission" date="2023-05" db="EMBL/GenBank/DDBJ databases">
        <authorList>
            <person name="Smith C.H."/>
        </authorList>
    </citation>
    <scope>NUCLEOTIDE SEQUENCE</scope>
    <source>
        <strain evidence="2">CHS0354</strain>
        <tissue evidence="2">Mantle</tissue>
    </source>
</reference>
<comment type="caution">
    <text evidence="2">The sequence shown here is derived from an EMBL/GenBank/DDBJ whole genome shotgun (WGS) entry which is preliminary data.</text>
</comment>
<dbReference type="AlphaFoldDB" id="A0AAE0W564"/>
<proteinExistence type="predicted"/>
<evidence type="ECO:0000259" key="1">
    <source>
        <dbReference type="Pfam" id="PF05699"/>
    </source>
</evidence>
<dbReference type="GO" id="GO:0046983">
    <property type="term" value="F:protein dimerization activity"/>
    <property type="evidence" value="ECO:0007669"/>
    <property type="project" value="InterPro"/>
</dbReference>
<evidence type="ECO:0000313" key="3">
    <source>
        <dbReference type="Proteomes" id="UP001195483"/>
    </source>
</evidence>
<organism evidence="2 3">
    <name type="scientific">Potamilus streckersoni</name>
    <dbReference type="NCBI Taxonomy" id="2493646"/>
    <lineage>
        <taxon>Eukaryota</taxon>
        <taxon>Metazoa</taxon>
        <taxon>Spiralia</taxon>
        <taxon>Lophotrochozoa</taxon>
        <taxon>Mollusca</taxon>
        <taxon>Bivalvia</taxon>
        <taxon>Autobranchia</taxon>
        <taxon>Heteroconchia</taxon>
        <taxon>Palaeoheterodonta</taxon>
        <taxon>Unionida</taxon>
        <taxon>Unionoidea</taxon>
        <taxon>Unionidae</taxon>
        <taxon>Ambleminae</taxon>
        <taxon>Lampsilini</taxon>
        <taxon>Potamilus</taxon>
    </lineage>
</organism>
<reference evidence="2" key="2">
    <citation type="journal article" date="2021" name="Genome Biol. Evol.">
        <title>Developing a high-quality reference genome for a parasitic bivalve with doubly uniparental inheritance (Bivalvia: Unionida).</title>
        <authorList>
            <person name="Smith C.H."/>
        </authorList>
    </citation>
    <scope>NUCLEOTIDE SEQUENCE</scope>
    <source>
        <strain evidence="2">CHS0354</strain>
        <tissue evidence="2">Mantle</tissue>
    </source>
</reference>
<gene>
    <name evidence="2" type="ORF">CHS0354_031544</name>
</gene>
<feature type="domain" description="HAT C-terminal dimerisation" evidence="1">
    <location>
        <begin position="130"/>
        <end position="184"/>
    </location>
</feature>
<sequence>MNELNTRLQGKGNFVHEMYSTVKAFRVKLKLFSRQLGQNITTHFPTLETMAPQMMSTEKYTNMISSLDNEFARRFADFQKLAAEFDILSSLFTTDFEKVPDDLQLELIDLQCDSNLKEKFQSESIDKFYASLNESKFANMRKMAMKLFVLFGSTYICEQTFSTMNINKTKQRSNLTDVHVQSLLRIFTSDMQPEFKQLVDNFDRT</sequence>
<reference evidence="2" key="1">
    <citation type="journal article" date="2021" name="Genome Biol. Evol.">
        <title>A High-Quality Reference Genome for a Parasitic Bivalve with Doubly Uniparental Inheritance (Bivalvia: Unionida).</title>
        <authorList>
            <person name="Smith C.H."/>
        </authorList>
    </citation>
    <scope>NUCLEOTIDE SEQUENCE</scope>
    <source>
        <strain evidence="2">CHS0354</strain>
    </source>
</reference>
<dbReference type="Pfam" id="PF05699">
    <property type="entry name" value="Dimer_Tnp_hAT"/>
    <property type="match status" value="1"/>
</dbReference>
<dbReference type="PANTHER" id="PTHR45913">
    <property type="entry name" value="EPM2A-INTERACTING PROTEIN 1"/>
    <property type="match status" value="1"/>
</dbReference>